<name>X0Z9J2_9ZZZZ</name>
<feature type="compositionally biased region" description="Basic and acidic residues" evidence="1">
    <location>
        <begin position="47"/>
        <end position="63"/>
    </location>
</feature>
<dbReference type="EMBL" id="BART01007216">
    <property type="protein sequence ID" value="GAG54972.1"/>
    <property type="molecule type" value="Genomic_DNA"/>
</dbReference>
<gene>
    <name evidence="2" type="ORF">S01H4_16450</name>
</gene>
<feature type="region of interest" description="Disordered" evidence="1">
    <location>
        <begin position="32"/>
        <end position="74"/>
    </location>
</feature>
<organism evidence="2">
    <name type="scientific">marine sediment metagenome</name>
    <dbReference type="NCBI Taxonomy" id="412755"/>
    <lineage>
        <taxon>unclassified sequences</taxon>
        <taxon>metagenomes</taxon>
        <taxon>ecological metagenomes</taxon>
    </lineage>
</organism>
<proteinExistence type="predicted"/>
<comment type="caution">
    <text evidence="2">The sequence shown here is derived from an EMBL/GenBank/DDBJ whole genome shotgun (WGS) entry which is preliminary data.</text>
</comment>
<reference evidence="2" key="1">
    <citation type="journal article" date="2014" name="Front. Microbiol.">
        <title>High frequency of phylogenetically diverse reductive dehalogenase-homologous genes in deep subseafloor sedimentary metagenomes.</title>
        <authorList>
            <person name="Kawai M."/>
            <person name="Futagami T."/>
            <person name="Toyoda A."/>
            <person name="Takaki Y."/>
            <person name="Nishi S."/>
            <person name="Hori S."/>
            <person name="Arai W."/>
            <person name="Tsubouchi T."/>
            <person name="Morono Y."/>
            <person name="Uchiyama I."/>
            <person name="Ito T."/>
            <person name="Fujiyama A."/>
            <person name="Inagaki F."/>
            <person name="Takami H."/>
        </authorList>
    </citation>
    <scope>NUCLEOTIDE SEQUENCE</scope>
    <source>
        <strain evidence="2">Expedition CK06-06</strain>
    </source>
</reference>
<accession>X0Z9J2</accession>
<sequence length="74" mass="8516">MPVRPDFGVDAFSDNYCVIDNDAEHNNKAEQADHVYGHWPRAKRHHENGTKERNGDSDDDPARYLHAQKLRSSI</sequence>
<protein>
    <submittedName>
        <fullName evidence="2">Uncharacterized protein</fullName>
    </submittedName>
</protein>
<evidence type="ECO:0000256" key="1">
    <source>
        <dbReference type="SAM" id="MobiDB-lite"/>
    </source>
</evidence>
<evidence type="ECO:0000313" key="2">
    <source>
        <dbReference type="EMBL" id="GAG54972.1"/>
    </source>
</evidence>
<dbReference type="AlphaFoldDB" id="X0Z9J2"/>